<dbReference type="Proteomes" id="UP000051790">
    <property type="component" value="Unassembled WGS sequence"/>
</dbReference>
<accession>A0A0R1QNQ5</accession>
<proteinExistence type="predicted"/>
<name>A0A0R1QNQ5_9LACO</name>
<dbReference type="Pfam" id="PF00440">
    <property type="entry name" value="TetR_N"/>
    <property type="match status" value="1"/>
</dbReference>
<evidence type="ECO:0000313" key="5">
    <source>
        <dbReference type="Proteomes" id="UP000051790"/>
    </source>
</evidence>
<reference evidence="4 5" key="1">
    <citation type="journal article" date="2015" name="Genome Announc.">
        <title>Expanding the biotechnology potential of lactobacilli through comparative genomics of 213 strains and associated genera.</title>
        <authorList>
            <person name="Sun Z."/>
            <person name="Harris H.M."/>
            <person name="McCann A."/>
            <person name="Guo C."/>
            <person name="Argimon S."/>
            <person name="Zhang W."/>
            <person name="Yang X."/>
            <person name="Jeffery I.B."/>
            <person name="Cooney J.C."/>
            <person name="Kagawa T.F."/>
            <person name="Liu W."/>
            <person name="Song Y."/>
            <person name="Salvetti E."/>
            <person name="Wrobel A."/>
            <person name="Rasinkangas P."/>
            <person name="Parkhill J."/>
            <person name="Rea M.C."/>
            <person name="O'Sullivan O."/>
            <person name="Ritari J."/>
            <person name="Douillard F.P."/>
            <person name="Paul Ross R."/>
            <person name="Yang R."/>
            <person name="Briner A.E."/>
            <person name="Felis G.E."/>
            <person name="de Vos W.M."/>
            <person name="Barrangou R."/>
            <person name="Klaenhammer T.R."/>
            <person name="Caufield P.W."/>
            <person name="Cui Y."/>
            <person name="Zhang H."/>
            <person name="O'Toole P.W."/>
        </authorList>
    </citation>
    <scope>NUCLEOTIDE SEQUENCE [LARGE SCALE GENOMIC DNA]</scope>
    <source>
        <strain evidence="4 5">DSM 13343</strain>
    </source>
</reference>
<keyword evidence="1 2" id="KW-0238">DNA-binding</keyword>
<feature type="domain" description="HTH tetR-type" evidence="3">
    <location>
        <begin position="7"/>
        <end position="67"/>
    </location>
</feature>
<sequence length="158" mass="17751">MYQNLPQAKQERVEAALLKEFSTHALADAQVARIVSTANIARGAFYHYFSDLQDAYLYLFGQVMQAVHRNVPKSGDMYQATADFVNGAVDSEYHDLLRQHFAHNAAMLPSHQPTVDLPPIAWAQMTLCHETIRLSLIDSEHKAQHLANLKHALAKLAE</sequence>
<dbReference type="SUPFAM" id="SSF46689">
    <property type="entry name" value="Homeodomain-like"/>
    <property type="match status" value="1"/>
</dbReference>
<gene>
    <name evidence="4" type="ORF">FD01_GL001544</name>
</gene>
<dbReference type="PATRIC" id="fig|1423769.4.peg.1654"/>
<evidence type="ECO:0000256" key="2">
    <source>
        <dbReference type="PROSITE-ProRule" id="PRU00335"/>
    </source>
</evidence>
<dbReference type="AlphaFoldDB" id="A0A0R1QNQ5"/>
<keyword evidence="5" id="KW-1185">Reference proteome</keyword>
<evidence type="ECO:0000259" key="3">
    <source>
        <dbReference type="PROSITE" id="PS50977"/>
    </source>
</evidence>
<dbReference type="Gene3D" id="1.10.357.10">
    <property type="entry name" value="Tetracycline Repressor, domain 2"/>
    <property type="match status" value="1"/>
</dbReference>
<feature type="DNA-binding region" description="H-T-H motif" evidence="2">
    <location>
        <begin position="30"/>
        <end position="49"/>
    </location>
</feature>
<protein>
    <submittedName>
        <fullName evidence="4">Transcriptional regulator, TetR family</fullName>
    </submittedName>
</protein>
<dbReference type="InterPro" id="IPR009057">
    <property type="entry name" value="Homeodomain-like_sf"/>
</dbReference>
<dbReference type="EMBL" id="AZEU01000179">
    <property type="protein sequence ID" value="KRL43850.1"/>
    <property type="molecule type" value="Genomic_DNA"/>
</dbReference>
<dbReference type="GO" id="GO:0003677">
    <property type="term" value="F:DNA binding"/>
    <property type="evidence" value="ECO:0007669"/>
    <property type="project" value="UniProtKB-UniRule"/>
</dbReference>
<evidence type="ECO:0000256" key="1">
    <source>
        <dbReference type="ARBA" id="ARBA00023125"/>
    </source>
</evidence>
<evidence type="ECO:0000313" key="4">
    <source>
        <dbReference type="EMBL" id="KRL43850.1"/>
    </source>
</evidence>
<organism evidence="4 5">
    <name type="scientific">Lacticaseibacillus manihotivorans DSM 13343 = JCM 12514</name>
    <dbReference type="NCBI Taxonomy" id="1423769"/>
    <lineage>
        <taxon>Bacteria</taxon>
        <taxon>Bacillati</taxon>
        <taxon>Bacillota</taxon>
        <taxon>Bacilli</taxon>
        <taxon>Lactobacillales</taxon>
        <taxon>Lactobacillaceae</taxon>
        <taxon>Lacticaseibacillus</taxon>
    </lineage>
</organism>
<dbReference type="PROSITE" id="PS50977">
    <property type="entry name" value="HTH_TETR_2"/>
    <property type="match status" value="1"/>
</dbReference>
<comment type="caution">
    <text evidence="4">The sequence shown here is derived from an EMBL/GenBank/DDBJ whole genome shotgun (WGS) entry which is preliminary data.</text>
</comment>
<dbReference type="InterPro" id="IPR001647">
    <property type="entry name" value="HTH_TetR"/>
</dbReference>